<reference evidence="9 10" key="2">
    <citation type="journal article" date="2011" name="Stand. Genomic Sci.">
        <title>Complete genome sequence of Isosphaera pallida type strain (IS1B).</title>
        <authorList>
            <consortium name="US DOE Joint Genome Institute (JGI-PGF)"/>
            <person name="Goker M."/>
            <person name="Cleland D."/>
            <person name="Saunders E."/>
            <person name="Lapidus A."/>
            <person name="Nolan M."/>
            <person name="Lucas S."/>
            <person name="Hammon N."/>
            <person name="Deshpande S."/>
            <person name="Cheng J.F."/>
            <person name="Tapia R."/>
            <person name="Han C."/>
            <person name="Goodwin L."/>
            <person name="Pitluck S."/>
            <person name="Liolios K."/>
            <person name="Pagani I."/>
            <person name="Ivanova N."/>
            <person name="Mavromatis K."/>
            <person name="Pati A."/>
            <person name="Chen A."/>
            <person name="Palaniappan K."/>
            <person name="Land M."/>
            <person name="Hauser L."/>
            <person name="Chang Y.J."/>
            <person name="Jeffries C.D."/>
            <person name="Detter J.C."/>
            <person name="Beck B."/>
            <person name="Woyke T."/>
            <person name="Bristow J."/>
            <person name="Eisen J.A."/>
            <person name="Markowitz V."/>
            <person name="Hugenholtz P."/>
            <person name="Kyrpides N.C."/>
            <person name="Klenk H.P."/>
        </authorList>
    </citation>
    <scope>NUCLEOTIDE SEQUENCE [LARGE SCALE GENOMIC DNA]</scope>
    <source>
        <strain evidence="10">ATCC 43644 / DSM 9630 / IS1B</strain>
    </source>
</reference>
<dbReference type="GO" id="GO:0009055">
    <property type="term" value="F:electron transfer activity"/>
    <property type="evidence" value="ECO:0007669"/>
    <property type="project" value="InterPro"/>
</dbReference>
<dbReference type="PANTHER" id="PTHR35008:SF8">
    <property type="entry name" value="ALCOHOL DEHYDROGENASE CYTOCHROME C SUBUNIT"/>
    <property type="match status" value="1"/>
</dbReference>
<dbReference type="Gene3D" id="1.10.760.10">
    <property type="entry name" value="Cytochrome c-like domain"/>
    <property type="match status" value="2"/>
</dbReference>
<dbReference type="SUPFAM" id="SSF46626">
    <property type="entry name" value="Cytochrome c"/>
    <property type="match status" value="2"/>
</dbReference>
<keyword evidence="2 6" id="KW-0349">Heme</keyword>
<evidence type="ECO:0000313" key="9">
    <source>
        <dbReference type="EMBL" id="ADV60993.1"/>
    </source>
</evidence>
<dbReference type="InterPro" id="IPR051459">
    <property type="entry name" value="Cytochrome_c-type_DH"/>
</dbReference>
<feature type="compositionally biased region" description="Low complexity" evidence="7">
    <location>
        <begin position="255"/>
        <end position="269"/>
    </location>
</feature>
<dbReference type="RefSeq" id="WP_013563282.1">
    <property type="nucleotide sequence ID" value="NC_014962.1"/>
</dbReference>
<keyword evidence="3 6" id="KW-0479">Metal-binding</keyword>
<feature type="compositionally biased region" description="Pro residues" evidence="7">
    <location>
        <begin position="288"/>
        <end position="298"/>
    </location>
</feature>
<dbReference type="eggNOG" id="COG2010">
    <property type="taxonomic scope" value="Bacteria"/>
</dbReference>
<evidence type="ECO:0000256" key="4">
    <source>
        <dbReference type="ARBA" id="ARBA00022982"/>
    </source>
</evidence>
<feature type="compositionally biased region" description="Acidic residues" evidence="7">
    <location>
        <begin position="38"/>
        <end position="49"/>
    </location>
</feature>
<dbReference type="AlphaFoldDB" id="E8QYL7"/>
<reference key="1">
    <citation type="submission" date="2010-11" db="EMBL/GenBank/DDBJ databases">
        <title>The complete sequence of chromosome of Isophaera pallida ATCC 43644.</title>
        <authorList>
            <consortium name="US DOE Joint Genome Institute (JGI-PGF)"/>
            <person name="Lucas S."/>
            <person name="Copeland A."/>
            <person name="Lapidus A."/>
            <person name="Bruce D."/>
            <person name="Goodwin L."/>
            <person name="Pitluck S."/>
            <person name="Kyrpides N."/>
            <person name="Mavromatis K."/>
            <person name="Pagani I."/>
            <person name="Ivanova N."/>
            <person name="Saunders E."/>
            <person name="Brettin T."/>
            <person name="Detter J.C."/>
            <person name="Han C."/>
            <person name="Tapia R."/>
            <person name="Land M."/>
            <person name="Hauser L."/>
            <person name="Markowitz V."/>
            <person name="Cheng J.-F."/>
            <person name="Hugenholtz P."/>
            <person name="Woyke T."/>
            <person name="Wu D."/>
            <person name="Eisen J.A."/>
        </authorList>
    </citation>
    <scope>NUCLEOTIDE SEQUENCE</scope>
    <source>
        <strain>ATCC 43644</strain>
    </source>
</reference>
<dbReference type="PRINTS" id="PR00605">
    <property type="entry name" value="CYTCHROMECIC"/>
</dbReference>
<keyword evidence="1" id="KW-0813">Transport</keyword>
<evidence type="ECO:0000256" key="6">
    <source>
        <dbReference type="PROSITE-ProRule" id="PRU00433"/>
    </source>
</evidence>
<dbReference type="KEGG" id="ipa:Isop_0398"/>
<evidence type="ECO:0000313" key="10">
    <source>
        <dbReference type="Proteomes" id="UP000008631"/>
    </source>
</evidence>
<feature type="compositionally biased region" description="Low complexity" evidence="7">
    <location>
        <begin position="299"/>
        <end position="316"/>
    </location>
</feature>
<name>E8QYL7_ISOPI</name>
<dbReference type="InterPro" id="IPR036909">
    <property type="entry name" value="Cyt_c-like_dom_sf"/>
</dbReference>
<dbReference type="PANTHER" id="PTHR35008">
    <property type="entry name" value="BLL4482 PROTEIN-RELATED"/>
    <property type="match status" value="1"/>
</dbReference>
<dbReference type="InParanoid" id="E8QYL7"/>
<keyword evidence="10" id="KW-1185">Reference proteome</keyword>
<feature type="compositionally biased region" description="Polar residues" evidence="7">
    <location>
        <begin position="1"/>
        <end position="12"/>
    </location>
</feature>
<dbReference type="InterPro" id="IPR008168">
    <property type="entry name" value="Cyt_C_IC"/>
</dbReference>
<evidence type="ECO:0000256" key="2">
    <source>
        <dbReference type="ARBA" id="ARBA00022617"/>
    </source>
</evidence>
<evidence type="ECO:0000256" key="1">
    <source>
        <dbReference type="ARBA" id="ARBA00022448"/>
    </source>
</evidence>
<keyword evidence="4" id="KW-0249">Electron transport</keyword>
<gene>
    <name evidence="9" type="ordered locus">Isop_0398</name>
</gene>
<feature type="compositionally biased region" description="Low complexity" evidence="7">
    <location>
        <begin position="230"/>
        <end position="239"/>
    </location>
</feature>
<keyword evidence="5 6" id="KW-0408">Iron</keyword>
<dbReference type="EMBL" id="CP002353">
    <property type="protein sequence ID" value="ADV60993.1"/>
    <property type="molecule type" value="Genomic_DNA"/>
</dbReference>
<evidence type="ECO:0000256" key="7">
    <source>
        <dbReference type="SAM" id="MobiDB-lite"/>
    </source>
</evidence>
<dbReference type="HOGENOM" id="CLU_677528_0_0_0"/>
<proteinExistence type="predicted"/>
<dbReference type="STRING" id="575540.Isop_0398"/>
<protein>
    <submittedName>
        <fullName evidence="9">Cytochrome c class I</fullName>
    </submittedName>
</protein>
<feature type="compositionally biased region" description="Low complexity" evidence="7">
    <location>
        <begin position="324"/>
        <end position="341"/>
    </location>
</feature>
<dbReference type="InterPro" id="IPR009056">
    <property type="entry name" value="Cyt_c-like_dom"/>
</dbReference>
<evidence type="ECO:0000259" key="8">
    <source>
        <dbReference type="PROSITE" id="PS51007"/>
    </source>
</evidence>
<dbReference type="Proteomes" id="UP000008631">
    <property type="component" value="Chromosome"/>
</dbReference>
<feature type="region of interest" description="Disordered" evidence="7">
    <location>
        <begin position="1"/>
        <end position="49"/>
    </location>
</feature>
<dbReference type="PROSITE" id="PS51007">
    <property type="entry name" value="CYTC"/>
    <property type="match status" value="1"/>
</dbReference>
<dbReference type="Pfam" id="PF00034">
    <property type="entry name" value="Cytochrom_C"/>
    <property type="match status" value="1"/>
</dbReference>
<feature type="region of interest" description="Disordered" evidence="7">
    <location>
        <begin position="230"/>
        <end position="343"/>
    </location>
</feature>
<accession>E8QYL7</accession>
<organism evidence="9 10">
    <name type="scientific">Isosphaera pallida (strain ATCC 43644 / DSM 9630 / IS1B)</name>
    <dbReference type="NCBI Taxonomy" id="575540"/>
    <lineage>
        <taxon>Bacteria</taxon>
        <taxon>Pseudomonadati</taxon>
        <taxon>Planctomycetota</taxon>
        <taxon>Planctomycetia</taxon>
        <taxon>Isosphaerales</taxon>
        <taxon>Isosphaeraceae</taxon>
        <taxon>Isosphaera</taxon>
    </lineage>
</organism>
<dbReference type="OrthoDB" id="9809720at2"/>
<dbReference type="GO" id="GO:0020037">
    <property type="term" value="F:heme binding"/>
    <property type="evidence" value="ECO:0007669"/>
    <property type="project" value="InterPro"/>
</dbReference>
<feature type="domain" description="Cytochrome c" evidence="8">
    <location>
        <begin position="122"/>
        <end position="215"/>
    </location>
</feature>
<evidence type="ECO:0000256" key="3">
    <source>
        <dbReference type="ARBA" id="ARBA00022723"/>
    </source>
</evidence>
<evidence type="ECO:0000256" key="5">
    <source>
        <dbReference type="ARBA" id="ARBA00023004"/>
    </source>
</evidence>
<sequence>MSSTRSSDSTATLDPMWEEESQDASAVAVEDRSHGLDDSQEGDEFDGYEVTEIHEPILREQSEPRDGYEPLPNWAVALAGALLFWGGYYLQRYSGDFSATILTDDPAMVNPAIAALPPPELSPFDLGKKLFAAQGCVSCHQTNGQGVPNQYPPLDGSEWVVGPGAEPRLKRILLHGLQGPVTVKGNTYNGNMPAFGDRMDDEKIAAVLTYIRGAWSNQAPPIEFESVAATRAATQGRTQPWSESELLSINEDDPFPGAAPASDAAPASGTNASAGDSGATPAAAPNPKTTPTPTPPSPNAAAPGAAEVKEASSNANSPPPSASPQPKADATSSSTISNANAAPPPLTAELKAIRRKGGLVYALEGKCVTCHQNSGLGLGNQYPPLAGSEWVVPRRDQGPQGALDRG</sequence>
<dbReference type="GO" id="GO:0005506">
    <property type="term" value="F:iron ion binding"/>
    <property type="evidence" value="ECO:0007669"/>
    <property type="project" value="InterPro"/>
</dbReference>